<evidence type="ECO:0000313" key="3">
    <source>
        <dbReference type="Proteomes" id="UP001054945"/>
    </source>
</evidence>
<proteinExistence type="predicted"/>
<feature type="compositionally biased region" description="Low complexity" evidence="1">
    <location>
        <begin position="40"/>
        <end position="53"/>
    </location>
</feature>
<keyword evidence="3" id="KW-1185">Reference proteome</keyword>
<dbReference type="AlphaFoldDB" id="A0AAV4X2F5"/>
<sequence length="73" mass="7792">MTTFPASSSSSWLTCPRTMSCPRRSSSISTAPPTSLGARSTSGTSCSTQSQSVQKHKSRDEARLQIPMENPSV</sequence>
<accession>A0AAV4X2F5</accession>
<feature type="compositionally biased region" description="Polar residues" evidence="1">
    <location>
        <begin position="1"/>
        <end position="13"/>
    </location>
</feature>
<feature type="region of interest" description="Disordered" evidence="1">
    <location>
        <begin position="1"/>
        <end position="73"/>
    </location>
</feature>
<dbReference type="Proteomes" id="UP001054945">
    <property type="component" value="Unassembled WGS sequence"/>
</dbReference>
<comment type="caution">
    <text evidence="2">The sequence shown here is derived from an EMBL/GenBank/DDBJ whole genome shotgun (WGS) entry which is preliminary data.</text>
</comment>
<reference evidence="2 3" key="1">
    <citation type="submission" date="2021-06" db="EMBL/GenBank/DDBJ databases">
        <title>Caerostris extrusa draft genome.</title>
        <authorList>
            <person name="Kono N."/>
            <person name="Arakawa K."/>
        </authorList>
    </citation>
    <scope>NUCLEOTIDE SEQUENCE [LARGE SCALE GENOMIC DNA]</scope>
</reference>
<organism evidence="2 3">
    <name type="scientific">Caerostris extrusa</name>
    <name type="common">Bark spider</name>
    <name type="synonym">Caerostris bankana</name>
    <dbReference type="NCBI Taxonomy" id="172846"/>
    <lineage>
        <taxon>Eukaryota</taxon>
        <taxon>Metazoa</taxon>
        <taxon>Ecdysozoa</taxon>
        <taxon>Arthropoda</taxon>
        <taxon>Chelicerata</taxon>
        <taxon>Arachnida</taxon>
        <taxon>Araneae</taxon>
        <taxon>Araneomorphae</taxon>
        <taxon>Entelegynae</taxon>
        <taxon>Araneoidea</taxon>
        <taxon>Araneidae</taxon>
        <taxon>Caerostris</taxon>
    </lineage>
</organism>
<evidence type="ECO:0000256" key="1">
    <source>
        <dbReference type="SAM" id="MobiDB-lite"/>
    </source>
</evidence>
<feature type="compositionally biased region" description="Polar residues" evidence="1">
    <location>
        <begin position="23"/>
        <end position="39"/>
    </location>
</feature>
<evidence type="ECO:0000313" key="2">
    <source>
        <dbReference type="EMBL" id="GIY87979.1"/>
    </source>
</evidence>
<protein>
    <submittedName>
        <fullName evidence="2">Uncharacterized protein</fullName>
    </submittedName>
</protein>
<dbReference type="EMBL" id="BPLR01017001">
    <property type="protein sequence ID" value="GIY87979.1"/>
    <property type="molecule type" value="Genomic_DNA"/>
</dbReference>
<name>A0AAV4X2F5_CAEEX</name>
<gene>
    <name evidence="2" type="ORF">CEXT_660441</name>
</gene>